<dbReference type="EMBL" id="CAICTM010001985">
    <property type="protein sequence ID" value="CAB9527390.1"/>
    <property type="molecule type" value="Genomic_DNA"/>
</dbReference>
<evidence type="ECO:0000313" key="2">
    <source>
        <dbReference type="EMBL" id="CAB9527390.1"/>
    </source>
</evidence>
<proteinExistence type="predicted"/>
<accession>A0A9N8EZ48</accession>
<feature type="region of interest" description="Disordered" evidence="1">
    <location>
        <begin position="261"/>
        <end position="283"/>
    </location>
</feature>
<protein>
    <submittedName>
        <fullName evidence="2">Uncharacterized protein</fullName>
    </submittedName>
</protein>
<dbReference type="PANTHER" id="PTHR21174">
    <property type="match status" value="1"/>
</dbReference>
<evidence type="ECO:0000313" key="3">
    <source>
        <dbReference type="Proteomes" id="UP001153069"/>
    </source>
</evidence>
<gene>
    <name evidence="2" type="ORF">SEMRO_1987_G309600.1</name>
</gene>
<feature type="compositionally biased region" description="Polar residues" evidence="1">
    <location>
        <begin position="263"/>
        <end position="283"/>
    </location>
</feature>
<dbReference type="OrthoDB" id="330671at2759"/>
<comment type="caution">
    <text evidence="2">The sequence shown here is derived from an EMBL/GenBank/DDBJ whole genome shotgun (WGS) entry which is preliminary data.</text>
</comment>
<dbReference type="AlphaFoldDB" id="A0A9N8EZ48"/>
<name>A0A9N8EZ48_9STRA</name>
<evidence type="ECO:0000256" key="1">
    <source>
        <dbReference type="SAM" id="MobiDB-lite"/>
    </source>
</evidence>
<keyword evidence="3" id="KW-1185">Reference proteome</keyword>
<dbReference type="InterPro" id="IPR009218">
    <property type="entry name" value="HD_phosphohydro"/>
</dbReference>
<organism evidence="2 3">
    <name type="scientific">Seminavis robusta</name>
    <dbReference type="NCBI Taxonomy" id="568900"/>
    <lineage>
        <taxon>Eukaryota</taxon>
        <taxon>Sar</taxon>
        <taxon>Stramenopiles</taxon>
        <taxon>Ochrophyta</taxon>
        <taxon>Bacillariophyta</taxon>
        <taxon>Bacillariophyceae</taxon>
        <taxon>Bacillariophycidae</taxon>
        <taxon>Naviculales</taxon>
        <taxon>Naviculaceae</taxon>
        <taxon>Seminavis</taxon>
    </lineage>
</organism>
<reference evidence="2" key="1">
    <citation type="submission" date="2020-06" db="EMBL/GenBank/DDBJ databases">
        <authorList>
            <consortium name="Plant Systems Biology data submission"/>
        </authorList>
    </citation>
    <scope>NUCLEOTIDE SEQUENCE</scope>
    <source>
        <strain evidence="2">D6</strain>
    </source>
</reference>
<sequence length="283" mass="32399">MDDPDSNKDDSSSTLLALRNSIVAHNENFDASVKGEQLRLDLMYRWMRCPCNIGGRPDISLSWFEKLCRHHSESQRHYHTLMHLEEMLLYLDMLFLQEQTPTKKKRKTSEEETLVLATFFHDAIYNVHSSTNEEDSAALFQTFLKELQSGGVTTITNGLEDSVVELILATKQHQVSTENSPLLSLFLDLDMAVLGKEQNAYLCYAALIRKEYQHVPHAVYCEKRAEVLETFLKQPQIFGTQVMLEAFEQRARDNLQAEIESLKQGQIPTGRNSSNNAATNEER</sequence>
<dbReference type="Proteomes" id="UP001153069">
    <property type="component" value="Unassembled WGS sequence"/>
</dbReference>
<dbReference type="SUPFAM" id="SSF109604">
    <property type="entry name" value="HD-domain/PDEase-like"/>
    <property type="match status" value="1"/>
</dbReference>
<dbReference type="PANTHER" id="PTHR21174:SF0">
    <property type="entry name" value="HD PHOSPHOHYDROLASE FAMILY PROTEIN-RELATED"/>
    <property type="match status" value="1"/>
</dbReference>